<dbReference type="PANTHER" id="PTHR34796:SF1">
    <property type="entry name" value="EXPRESSED PROTEIN"/>
    <property type="match status" value="1"/>
</dbReference>
<name>A0A6J4R930_9ACTN</name>
<protein>
    <recommendedName>
        <fullName evidence="3">DUF309 domain-containing protein</fullName>
    </recommendedName>
</protein>
<reference evidence="2" key="1">
    <citation type="submission" date="2020-02" db="EMBL/GenBank/DDBJ databases">
        <authorList>
            <person name="Meier V. D."/>
        </authorList>
    </citation>
    <scope>NUCLEOTIDE SEQUENCE</scope>
    <source>
        <strain evidence="2">AVDCRST_MAG28</strain>
    </source>
</reference>
<dbReference type="AlphaFoldDB" id="A0A6J4R930"/>
<proteinExistence type="predicted"/>
<organism evidence="2">
    <name type="scientific">uncultured Rubrobacteraceae bacterium</name>
    <dbReference type="NCBI Taxonomy" id="349277"/>
    <lineage>
        <taxon>Bacteria</taxon>
        <taxon>Bacillati</taxon>
        <taxon>Actinomycetota</taxon>
        <taxon>Rubrobacteria</taxon>
        <taxon>Rubrobacterales</taxon>
        <taxon>Rubrobacteraceae</taxon>
        <taxon>environmental samples</taxon>
    </lineage>
</organism>
<dbReference type="Gene3D" id="1.10.3450.10">
    <property type="entry name" value="TTHA0068-like"/>
    <property type="match status" value="1"/>
</dbReference>
<dbReference type="InterPro" id="IPR005500">
    <property type="entry name" value="DUF309"/>
</dbReference>
<evidence type="ECO:0000256" key="1">
    <source>
        <dbReference type="SAM" id="MobiDB-lite"/>
    </source>
</evidence>
<dbReference type="Pfam" id="PF03745">
    <property type="entry name" value="DUF309"/>
    <property type="match status" value="1"/>
</dbReference>
<sequence>MEAVAARDDDDFNGEAGGNKPGDVPDLVLKGIEEFNKGEFYECHEYLEEAWMQESRNVRFLYQGILQVGVGFYHQQNGNWRGATSLIRNGTTRLKEFEPVTLGIDVSRLVRESEQCLEELEEIGRDRIQEFDRSKVPKVEWA</sequence>
<dbReference type="SUPFAM" id="SSF140663">
    <property type="entry name" value="TTHA0068-like"/>
    <property type="match status" value="1"/>
</dbReference>
<feature type="region of interest" description="Disordered" evidence="1">
    <location>
        <begin position="1"/>
        <end position="20"/>
    </location>
</feature>
<evidence type="ECO:0008006" key="3">
    <source>
        <dbReference type="Google" id="ProtNLM"/>
    </source>
</evidence>
<dbReference type="EMBL" id="CADCVE010000106">
    <property type="protein sequence ID" value="CAA9466349.1"/>
    <property type="molecule type" value="Genomic_DNA"/>
</dbReference>
<accession>A0A6J4R930</accession>
<dbReference type="PANTHER" id="PTHR34796">
    <property type="entry name" value="EXPRESSED PROTEIN"/>
    <property type="match status" value="1"/>
</dbReference>
<gene>
    <name evidence="2" type="ORF">AVDCRST_MAG28-4128</name>
</gene>
<dbReference type="InterPro" id="IPR023203">
    <property type="entry name" value="TTHA0068_sf"/>
</dbReference>
<evidence type="ECO:0000313" key="2">
    <source>
        <dbReference type="EMBL" id="CAA9466349.1"/>
    </source>
</evidence>